<proteinExistence type="predicted"/>
<reference evidence="1" key="1">
    <citation type="submission" date="2024-02" db="EMBL/GenBank/DDBJ databases">
        <title>Metagenome Assembled Genome of Zalaria obscura JY119.</title>
        <authorList>
            <person name="Vighnesh L."/>
            <person name="Jagadeeshwari U."/>
            <person name="Venkata Ramana C."/>
            <person name="Sasikala C."/>
        </authorList>
    </citation>
    <scope>NUCLEOTIDE SEQUENCE</scope>
    <source>
        <strain evidence="1">JY119</strain>
    </source>
</reference>
<name>A0ACC3S755_9PEZI</name>
<accession>A0ACC3S755</accession>
<sequence>MPLGKTLERRVRPRRANYSDDEQDEYMSDGSSPSVIETGAEGDEVLSEGSEDEDMHDEDDDEDGAPEEDVKDQLSSISFGTLKKAQDSMSRKRKRGSDTNGEQEDKLAALRARLQELREAKGSKTGKDQSKKESSKQQRGGDTSGSDEDSDEDSDSGPEEVGKSRSSKHAPMSQPSNRQVTRKRTVIVMPKRQVRDPRFAALPGQRTDDAATARRYAFLNEYAESEMAELKAAIRKTKDEEDKEVLKRKLLSMQSKKKAQETKERQQAVIREHRKKEKEAIKEGKNPYFLKRSEQKKLADVAKFNSMKGKDREKLMERRRKKVDAKEKKMMPKEGCDLSKRFARNSTCALRRPIQLYPTNEIQDVMWSLRRENAETRLVVQMTHKQQVKRSHRSERSTNEEGTIEYDA</sequence>
<dbReference type="EMBL" id="JAMKPW020000038">
    <property type="protein sequence ID" value="KAK8200865.1"/>
    <property type="molecule type" value="Genomic_DNA"/>
</dbReference>
<organism evidence="1 2">
    <name type="scientific">Zalaria obscura</name>
    <dbReference type="NCBI Taxonomy" id="2024903"/>
    <lineage>
        <taxon>Eukaryota</taxon>
        <taxon>Fungi</taxon>
        <taxon>Dikarya</taxon>
        <taxon>Ascomycota</taxon>
        <taxon>Pezizomycotina</taxon>
        <taxon>Dothideomycetes</taxon>
        <taxon>Dothideomycetidae</taxon>
        <taxon>Dothideales</taxon>
        <taxon>Zalariaceae</taxon>
        <taxon>Zalaria</taxon>
    </lineage>
</organism>
<comment type="caution">
    <text evidence="1">The sequence shown here is derived from an EMBL/GenBank/DDBJ whole genome shotgun (WGS) entry which is preliminary data.</text>
</comment>
<gene>
    <name evidence="1" type="primary">RRP36</name>
    <name evidence="1" type="ORF">M8818_006182</name>
</gene>
<dbReference type="Proteomes" id="UP001320706">
    <property type="component" value="Unassembled WGS sequence"/>
</dbReference>
<protein>
    <submittedName>
        <fullName evidence="1">rRNA biogenesis protein rrp36</fullName>
    </submittedName>
</protein>
<evidence type="ECO:0000313" key="1">
    <source>
        <dbReference type="EMBL" id="KAK8200865.1"/>
    </source>
</evidence>
<feature type="non-terminal residue" evidence="1">
    <location>
        <position position="408"/>
    </location>
</feature>
<evidence type="ECO:0000313" key="2">
    <source>
        <dbReference type="Proteomes" id="UP001320706"/>
    </source>
</evidence>
<keyword evidence="2" id="KW-1185">Reference proteome</keyword>